<evidence type="ECO:0000256" key="5">
    <source>
        <dbReference type="ARBA" id="ARBA00022989"/>
    </source>
</evidence>
<feature type="transmembrane region" description="Helical" evidence="10">
    <location>
        <begin position="205"/>
        <end position="226"/>
    </location>
</feature>
<evidence type="ECO:0000256" key="10">
    <source>
        <dbReference type="SAM" id="Phobius"/>
    </source>
</evidence>
<keyword evidence="4 10" id="KW-0812">Transmembrane</keyword>
<dbReference type="GO" id="GO:0005886">
    <property type="term" value="C:plasma membrane"/>
    <property type="evidence" value="ECO:0007669"/>
    <property type="project" value="TreeGrafter"/>
</dbReference>
<evidence type="ECO:0000256" key="2">
    <source>
        <dbReference type="ARBA" id="ARBA00011085"/>
    </source>
</evidence>
<feature type="transmembrane region" description="Helical" evidence="10">
    <location>
        <begin position="150"/>
        <end position="176"/>
    </location>
</feature>
<reference evidence="11 12" key="1">
    <citation type="journal article" date="2019" name="Nat. Ecol. Evol.">
        <title>Megaphylogeny resolves global patterns of mushroom evolution.</title>
        <authorList>
            <person name="Varga T."/>
            <person name="Krizsan K."/>
            <person name="Foldi C."/>
            <person name="Dima B."/>
            <person name="Sanchez-Garcia M."/>
            <person name="Sanchez-Ramirez S."/>
            <person name="Szollosi G.J."/>
            <person name="Szarkandi J.G."/>
            <person name="Papp V."/>
            <person name="Albert L."/>
            <person name="Andreopoulos W."/>
            <person name="Angelini C."/>
            <person name="Antonin V."/>
            <person name="Barry K.W."/>
            <person name="Bougher N.L."/>
            <person name="Buchanan P."/>
            <person name="Buyck B."/>
            <person name="Bense V."/>
            <person name="Catcheside P."/>
            <person name="Chovatia M."/>
            <person name="Cooper J."/>
            <person name="Damon W."/>
            <person name="Desjardin D."/>
            <person name="Finy P."/>
            <person name="Geml J."/>
            <person name="Haridas S."/>
            <person name="Hughes K."/>
            <person name="Justo A."/>
            <person name="Karasinski D."/>
            <person name="Kautmanova I."/>
            <person name="Kiss B."/>
            <person name="Kocsube S."/>
            <person name="Kotiranta H."/>
            <person name="LaButti K.M."/>
            <person name="Lechner B.E."/>
            <person name="Liimatainen K."/>
            <person name="Lipzen A."/>
            <person name="Lukacs Z."/>
            <person name="Mihaltcheva S."/>
            <person name="Morgado L.N."/>
            <person name="Niskanen T."/>
            <person name="Noordeloos M.E."/>
            <person name="Ohm R.A."/>
            <person name="Ortiz-Santana B."/>
            <person name="Ovrebo C."/>
            <person name="Racz N."/>
            <person name="Riley R."/>
            <person name="Savchenko A."/>
            <person name="Shiryaev A."/>
            <person name="Soop K."/>
            <person name="Spirin V."/>
            <person name="Szebenyi C."/>
            <person name="Tomsovsky M."/>
            <person name="Tulloss R.E."/>
            <person name="Uehling J."/>
            <person name="Grigoriev I.V."/>
            <person name="Vagvolgyi C."/>
            <person name="Papp T."/>
            <person name="Martin F.M."/>
            <person name="Miettinen O."/>
            <person name="Hibbett D.S."/>
            <person name="Nagy L.G."/>
        </authorList>
    </citation>
    <scope>NUCLEOTIDE SEQUENCE [LARGE SCALE GENOMIC DNA]</scope>
    <source>
        <strain evidence="11 12">CBS 121175</strain>
    </source>
</reference>
<feature type="transmembrane region" description="Helical" evidence="10">
    <location>
        <begin position="6"/>
        <end position="24"/>
    </location>
</feature>
<evidence type="ECO:0000256" key="8">
    <source>
        <dbReference type="ARBA" id="ARBA00023170"/>
    </source>
</evidence>
<keyword evidence="7 10" id="KW-0472">Membrane</keyword>
<feature type="transmembrane region" description="Helical" evidence="10">
    <location>
        <begin position="66"/>
        <end position="89"/>
    </location>
</feature>
<name>A0A5C3KGM1_COPMA</name>
<feature type="transmembrane region" description="Helical" evidence="10">
    <location>
        <begin position="36"/>
        <end position="54"/>
    </location>
</feature>
<comment type="subcellular location">
    <subcellularLocation>
        <location evidence="1">Membrane</location>
        <topology evidence="1">Multi-pass membrane protein</topology>
    </subcellularLocation>
</comment>
<evidence type="ECO:0000256" key="1">
    <source>
        <dbReference type="ARBA" id="ARBA00004141"/>
    </source>
</evidence>
<dbReference type="EMBL" id="ML210355">
    <property type="protein sequence ID" value="TFK19182.1"/>
    <property type="molecule type" value="Genomic_DNA"/>
</dbReference>
<keyword evidence="12" id="KW-1185">Reference proteome</keyword>
<keyword evidence="6" id="KW-0297">G-protein coupled receptor</keyword>
<protein>
    <submittedName>
        <fullName evidence="11">Fungal pheromone STE3G-protein-coupled receptor</fullName>
    </submittedName>
</protein>
<evidence type="ECO:0000313" key="11">
    <source>
        <dbReference type="EMBL" id="TFK19182.1"/>
    </source>
</evidence>
<proteinExistence type="inferred from homology"/>
<dbReference type="PANTHER" id="PTHR28097:SF1">
    <property type="entry name" value="PHEROMONE A FACTOR RECEPTOR"/>
    <property type="match status" value="1"/>
</dbReference>
<dbReference type="InterPro" id="IPR001546">
    <property type="entry name" value="GPCR_Pheromne_A_rcpt"/>
</dbReference>
<evidence type="ECO:0000256" key="9">
    <source>
        <dbReference type="ARBA" id="ARBA00023224"/>
    </source>
</evidence>
<dbReference type="CDD" id="cd14966">
    <property type="entry name" value="7tmD_STE3"/>
    <property type="match status" value="1"/>
</dbReference>
<organism evidence="11 12">
    <name type="scientific">Coprinopsis marcescibilis</name>
    <name type="common">Agaric fungus</name>
    <name type="synonym">Psathyrella marcescibilis</name>
    <dbReference type="NCBI Taxonomy" id="230819"/>
    <lineage>
        <taxon>Eukaryota</taxon>
        <taxon>Fungi</taxon>
        <taxon>Dikarya</taxon>
        <taxon>Basidiomycota</taxon>
        <taxon>Agaricomycotina</taxon>
        <taxon>Agaricomycetes</taxon>
        <taxon>Agaricomycetidae</taxon>
        <taxon>Agaricales</taxon>
        <taxon>Agaricineae</taxon>
        <taxon>Psathyrellaceae</taxon>
        <taxon>Coprinopsis</taxon>
    </lineage>
</organism>
<keyword evidence="3" id="KW-0589">Pheromone response</keyword>
<dbReference type="AlphaFoldDB" id="A0A5C3KGM1"/>
<dbReference type="GO" id="GO:0004933">
    <property type="term" value="F:mating-type a-factor pheromone receptor activity"/>
    <property type="evidence" value="ECO:0007669"/>
    <property type="project" value="InterPro"/>
</dbReference>
<keyword evidence="8 11" id="KW-0675">Receptor</keyword>
<dbReference type="Pfam" id="PF02076">
    <property type="entry name" value="STE3"/>
    <property type="match status" value="1"/>
</dbReference>
<evidence type="ECO:0000256" key="4">
    <source>
        <dbReference type="ARBA" id="ARBA00022692"/>
    </source>
</evidence>
<evidence type="ECO:0000256" key="6">
    <source>
        <dbReference type="ARBA" id="ARBA00023040"/>
    </source>
</evidence>
<dbReference type="STRING" id="230819.A0A5C3KGM1"/>
<evidence type="ECO:0000313" key="12">
    <source>
        <dbReference type="Proteomes" id="UP000307440"/>
    </source>
</evidence>
<evidence type="ECO:0000256" key="3">
    <source>
        <dbReference type="ARBA" id="ARBA00022507"/>
    </source>
</evidence>
<dbReference type="InterPro" id="IPR001499">
    <property type="entry name" value="GPCR_STE3"/>
</dbReference>
<dbReference type="PRINTS" id="PR00900">
    <property type="entry name" value="PHEROMONEAR"/>
</dbReference>
<dbReference type="PANTHER" id="PTHR28097">
    <property type="entry name" value="PHEROMONE A FACTOR RECEPTOR"/>
    <property type="match status" value="1"/>
</dbReference>
<dbReference type="GO" id="GO:0000750">
    <property type="term" value="P:pheromone-dependent signal transduction involved in conjugation with cellular fusion"/>
    <property type="evidence" value="ECO:0007669"/>
    <property type="project" value="TreeGrafter"/>
</dbReference>
<feature type="transmembrane region" description="Helical" evidence="10">
    <location>
        <begin position="266"/>
        <end position="285"/>
    </location>
</feature>
<comment type="similarity">
    <text evidence="2">Belongs to the G-protein coupled receptor 4 family.</text>
</comment>
<sequence>MHPELPVASFVCAILVLLPLPWHWRAGTVPTISISLWLFLCNFINGVNTIIWSGNVRVVAPVWCDIVTKILLGANVALPASIFCLCIHLERISSVRQAETSLRQKRTRQIIDSIVCLPVPLVYMALHYIVQGHRFDIVEDFGCRAAVYVSVPAVIIVWVPQLFFSVGSLILSALAFRNFWARRITFARHLQQSNSGLTASRYFKLMAMSVVQMFWVVTITSVSMAFSMKFGVKPYTSWDDVHYGFSKIGLFPTWVIPKYHVIMSHLLWWMCTPVSSILFVAFFAFGEDAVKEYRAVYNGIRKHIFRRPDSGTLLTYKSETKSK</sequence>
<dbReference type="Proteomes" id="UP000307440">
    <property type="component" value="Unassembled WGS sequence"/>
</dbReference>
<keyword evidence="9" id="KW-0807">Transducer</keyword>
<gene>
    <name evidence="11" type="ORF">FA15DRAFT_601993</name>
</gene>
<dbReference type="OrthoDB" id="2874149at2759"/>
<feature type="transmembrane region" description="Helical" evidence="10">
    <location>
        <begin position="110"/>
        <end position="130"/>
    </location>
</feature>
<keyword evidence="5 10" id="KW-1133">Transmembrane helix</keyword>
<accession>A0A5C3KGM1</accession>
<dbReference type="PRINTS" id="PR00899">
    <property type="entry name" value="GPCRSTE3"/>
</dbReference>
<evidence type="ECO:0000256" key="7">
    <source>
        <dbReference type="ARBA" id="ARBA00023136"/>
    </source>
</evidence>